<evidence type="ECO:0000313" key="3">
    <source>
        <dbReference type="EMBL" id="SEJ23857.1"/>
    </source>
</evidence>
<feature type="domain" description="WYL" evidence="1">
    <location>
        <begin position="154"/>
        <end position="227"/>
    </location>
</feature>
<evidence type="ECO:0000259" key="2">
    <source>
        <dbReference type="Pfam" id="PF25583"/>
    </source>
</evidence>
<comment type="caution">
    <text evidence="3">The sequence shown here is derived from an EMBL/GenBank/DDBJ whole genome shotgun (WGS) entry which is preliminary data.</text>
</comment>
<dbReference type="PROSITE" id="PS52050">
    <property type="entry name" value="WYL"/>
    <property type="match status" value="1"/>
</dbReference>
<dbReference type="GO" id="GO:0003677">
    <property type="term" value="F:DNA binding"/>
    <property type="evidence" value="ECO:0007669"/>
    <property type="project" value="UniProtKB-KW"/>
</dbReference>
<name>A0AAQ1JSV3_9BURK</name>
<protein>
    <submittedName>
        <fullName evidence="3">Predicted DNA-binding transcriptional regulator YafY, contains an HTH and WYL domains</fullName>
    </submittedName>
</protein>
<dbReference type="InterPro" id="IPR051534">
    <property type="entry name" value="CBASS_pafABC_assoc_protein"/>
</dbReference>
<accession>A0AAQ1JSV3</accession>
<dbReference type="Pfam" id="PF13280">
    <property type="entry name" value="WYL"/>
    <property type="match status" value="1"/>
</dbReference>
<dbReference type="PANTHER" id="PTHR34580">
    <property type="match status" value="1"/>
</dbReference>
<dbReference type="InterPro" id="IPR057727">
    <property type="entry name" value="WCX_dom"/>
</dbReference>
<organism evidence="3 4">
    <name type="scientific">Paraburkholderia tropica</name>
    <dbReference type="NCBI Taxonomy" id="92647"/>
    <lineage>
        <taxon>Bacteria</taxon>
        <taxon>Pseudomonadati</taxon>
        <taxon>Pseudomonadota</taxon>
        <taxon>Betaproteobacteria</taxon>
        <taxon>Burkholderiales</taxon>
        <taxon>Burkholderiaceae</taxon>
        <taxon>Paraburkholderia</taxon>
    </lineage>
</organism>
<dbReference type="Pfam" id="PF25583">
    <property type="entry name" value="WCX"/>
    <property type="match status" value="1"/>
</dbReference>
<dbReference type="RefSeq" id="WP_074982023.1">
    <property type="nucleotide sequence ID" value="NZ_CADFGN010000001.1"/>
</dbReference>
<dbReference type="Proteomes" id="UP000183529">
    <property type="component" value="Unassembled WGS sequence"/>
</dbReference>
<dbReference type="EMBL" id="FNZM01000003">
    <property type="protein sequence ID" value="SEJ23857.1"/>
    <property type="molecule type" value="Genomic_DNA"/>
</dbReference>
<keyword evidence="3" id="KW-0238">DNA-binding</keyword>
<gene>
    <name evidence="3" type="ORF">SAMN05216550_103282</name>
</gene>
<proteinExistence type="predicted"/>
<evidence type="ECO:0000259" key="1">
    <source>
        <dbReference type="Pfam" id="PF13280"/>
    </source>
</evidence>
<dbReference type="InterPro" id="IPR026881">
    <property type="entry name" value="WYL_dom"/>
</dbReference>
<feature type="domain" description="WCX" evidence="2">
    <location>
        <begin position="259"/>
        <end position="336"/>
    </location>
</feature>
<dbReference type="AlphaFoldDB" id="A0AAQ1JSV3"/>
<dbReference type="PANTHER" id="PTHR34580:SF1">
    <property type="entry name" value="PROTEIN PAFC"/>
    <property type="match status" value="1"/>
</dbReference>
<sequence>MLTQEEKTVLDIMGTQPDRAWPSNILKEAVLARLPELGEKTVRRLFVKLEEDALIERDGNGRNTTWILLARGPSETIRPPVDISLALLKLRQLARHHLPPGKIGDFREYLAGANRVLGVPPLDSRTRDAQAWIGKTARVAPGYPVLEPEIDETVFDTACAALYRDETLHITYRSADASEGATRDYLVLPYAIVEKAPFWYLVVSLRRSSGAQGAPFLLRMDRVQSVAPRGYDLKRDTNFDLAAFIRSERVFEWFPEMPERCVLRVTETNGIPSAFRAARLSDDQVIEEVAGGFILTATLTPSRALRNLLLEHAPTVELLSPAHLRAEIAQTLMAAATRYATPYGNSDVDSDVDAYTAP</sequence>
<evidence type="ECO:0000313" key="4">
    <source>
        <dbReference type="Proteomes" id="UP000183529"/>
    </source>
</evidence>
<reference evidence="3 4" key="1">
    <citation type="submission" date="2016-10" db="EMBL/GenBank/DDBJ databases">
        <authorList>
            <person name="Varghese N."/>
            <person name="Submissions S."/>
        </authorList>
    </citation>
    <scope>NUCLEOTIDE SEQUENCE [LARGE SCALE GENOMIC DNA]</scope>
    <source>
        <strain evidence="3 4">LMG 22274</strain>
    </source>
</reference>